<dbReference type="AlphaFoldDB" id="A0AA35QXB7"/>
<dbReference type="InterPro" id="IPR004358">
    <property type="entry name" value="Sig_transdc_His_kin-like_C"/>
</dbReference>
<dbReference type="Pfam" id="PF02518">
    <property type="entry name" value="HATPase_c"/>
    <property type="match status" value="1"/>
</dbReference>
<sequence length="190" mass="19844">MLANVHNTLAWQAEKRGVTVAIDAEDGLPPVIGDGDELTQVFLNLVDNAIKYGDAEGTVSVEARQVAEAQAAGWMAGKDGAVAVSVVDRGAGIPREHLPRLTERFYRVDKARSRELGGTGLGLAIVKHIVNRHRGALAIDSTPGEGSTFTVYLQPAPVAEDAALKAAAQPAGDTASGRADEPSEIPVTKS</sequence>
<feature type="domain" description="Histidine kinase" evidence="7">
    <location>
        <begin position="1"/>
        <end position="157"/>
    </location>
</feature>
<keyword evidence="3" id="KW-0597">Phosphoprotein</keyword>
<keyword evidence="9" id="KW-1185">Reference proteome</keyword>
<evidence type="ECO:0000256" key="2">
    <source>
        <dbReference type="ARBA" id="ARBA00012438"/>
    </source>
</evidence>
<dbReference type="PROSITE" id="PS50109">
    <property type="entry name" value="HIS_KIN"/>
    <property type="match status" value="1"/>
</dbReference>
<dbReference type="FunFam" id="3.30.565.10:FF:000006">
    <property type="entry name" value="Sensor histidine kinase WalK"/>
    <property type="match status" value="1"/>
</dbReference>
<keyword evidence="5" id="KW-0418">Kinase</keyword>
<accession>A0AA35QXB7</accession>
<organism evidence="8 9">
    <name type="scientific">Geodia barretti</name>
    <name type="common">Barrett's horny sponge</name>
    <dbReference type="NCBI Taxonomy" id="519541"/>
    <lineage>
        <taxon>Eukaryota</taxon>
        <taxon>Metazoa</taxon>
        <taxon>Porifera</taxon>
        <taxon>Demospongiae</taxon>
        <taxon>Heteroscleromorpha</taxon>
        <taxon>Tetractinellida</taxon>
        <taxon>Astrophorina</taxon>
        <taxon>Geodiidae</taxon>
        <taxon>Geodia</taxon>
    </lineage>
</organism>
<dbReference type="SUPFAM" id="SSF55874">
    <property type="entry name" value="ATPase domain of HSP90 chaperone/DNA topoisomerase II/histidine kinase"/>
    <property type="match status" value="1"/>
</dbReference>
<dbReference type="EMBL" id="CASHTH010000217">
    <property type="protein sequence ID" value="CAI7994534.1"/>
    <property type="molecule type" value="Genomic_DNA"/>
</dbReference>
<evidence type="ECO:0000259" key="7">
    <source>
        <dbReference type="PROSITE" id="PS50109"/>
    </source>
</evidence>
<dbReference type="GO" id="GO:0009927">
    <property type="term" value="F:histidine phosphotransfer kinase activity"/>
    <property type="evidence" value="ECO:0007669"/>
    <property type="project" value="TreeGrafter"/>
</dbReference>
<evidence type="ECO:0000256" key="4">
    <source>
        <dbReference type="ARBA" id="ARBA00022679"/>
    </source>
</evidence>
<evidence type="ECO:0000256" key="1">
    <source>
        <dbReference type="ARBA" id="ARBA00000085"/>
    </source>
</evidence>
<comment type="caution">
    <text evidence="8">The sequence shown here is derived from an EMBL/GenBank/DDBJ whole genome shotgun (WGS) entry which is preliminary data.</text>
</comment>
<dbReference type="SMART" id="SM00387">
    <property type="entry name" value="HATPase_c"/>
    <property type="match status" value="1"/>
</dbReference>
<dbReference type="InterPro" id="IPR005467">
    <property type="entry name" value="His_kinase_dom"/>
</dbReference>
<dbReference type="GO" id="GO:0000155">
    <property type="term" value="F:phosphorelay sensor kinase activity"/>
    <property type="evidence" value="ECO:0007669"/>
    <property type="project" value="TreeGrafter"/>
</dbReference>
<keyword evidence="4" id="KW-0808">Transferase</keyword>
<dbReference type="PANTHER" id="PTHR43047:SF72">
    <property type="entry name" value="OSMOSENSING HISTIDINE PROTEIN KINASE SLN1"/>
    <property type="match status" value="1"/>
</dbReference>
<name>A0AA35QXB7_GEOBA</name>
<dbReference type="PANTHER" id="PTHR43047">
    <property type="entry name" value="TWO-COMPONENT HISTIDINE PROTEIN KINASE"/>
    <property type="match status" value="1"/>
</dbReference>
<protein>
    <recommendedName>
        <fullName evidence="2">histidine kinase</fullName>
        <ecNumber evidence="2">2.7.13.3</ecNumber>
    </recommendedName>
</protein>
<feature type="region of interest" description="Disordered" evidence="6">
    <location>
        <begin position="164"/>
        <end position="190"/>
    </location>
</feature>
<dbReference type="Proteomes" id="UP001174909">
    <property type="component" value="Unassembled WGS sequence"/>
</dbReference>
<comment type="catalytic activity">
    <reaction evidence="1">
        <text>ATP + protein L-histidine = ADP + protein N-phospho-L-histidine.</text>
        <dbReference type="EC" id="2.7.13.3"/>
    </reaction>
</comment>
<dbReference type="Gene3D" id="3.30.565.10">
    <property type="entry name" value="Histidine kinase-like ATPase, C-terminal domain"/>
    <property type="match status" value="1"/>
</dbReference>
<dbReference type="PRINTS" id="PR00344">
    <property type="entry name" value="BCTRLSENSOR"/>
</dbReference>
<dbReference type="InterPro" id="IPR003594">
    <property type="entry name" value="HATPase_dom"/>
</dbReference>
<proteinExistence type="predicted"/>
<dbReference type="InterPro" id="IPR036890">
    <property type="entry name" value="HATPase_C_sf"/>
</dbReference>
<reference evidence="8" key="1">
    <citation type="submission" date="2023-03" db="EMBL/GenBank/DDBJ databases">
        <authorList>
            <person name="Steffen K."/>
            <person name="Cardenas P."/>
        </authorList>
    </citation>
    <scope>NUCLEOTIDE SEQUENCE</scope>
</reference>
<dbReference type="EC" id="2.7.13.3" evidence="2"/>
<evidence type="ECO:0000256" key="5">
    <source>
        <dbReference type="ARBA" id="ARBA00022777"/>
    </source>
</evidence>
<gene>
    <name evidence="8" type="ORF">GBAR_LOCUS1477</name>
</gene>
<evidence type="ECO:0000313" key="9">
    <source>
        <dbReference type="Proteomes" id="UP001174909"/>
    </source>
</evidence>
<dbReference type="GO" id="GO:0005886">
    <property type="term" value="C:plasma membrane"/>
    <property type="evidence" value="ECO:0007669"/>
    <property type="project" value="TreeGrafter"/>
</dbReference>
<evidence type="ECO:0000256" key="6">
    <source>
        <dbReference type="SAM" id="MobiDB-lite"/>
    </source>
</evidence>
<evidence type="ECO:0000313" key="8">
    <source>
        <dbReference type="EMBL" id="CAI7994534.1"/>
    </source>
</evidence>
<evidence type="ECO:0000256" key="3">
    <source>
        <dbReference type="ARBA" id="ARBA00022553"/>
    </source>
</evidence>